<feature type="domain" description="Radical SAM core" evidence="10">
    <location>
        <begin position="155"/>
        <end position="369"/>
    </location>
</feature>
<dbReference type="GO" id="GO:0046872">
    <property type="term" value="F:metal ion binding"/>
    <property type="evidence" value="ECO:0007669"/>
    <property type="project" value="UniProtKB-KW"/>
</dbReference>
<evidence type="ECO:0000256" key="8">
    <source>
        <dbReference type="SAM" id="Phobius"/>
    </source>
</evidence>
<dbReference type="Pfam" id="PF13282">
    <property type="entry name" value="DUF4070"/>
    <property type="match status" value="1"/>
</dbReference>
<dbReference type="Proteomes" id="UP000192790">
    <property type="component" value="Unassembled WGS sequence"/>
</dbReference>
<dbReference type="InterPro" id="IPR006158">
    <property type="entry name" value="Cobalamin-bd"/>
</dbReference>
<evidence type="ECO:0000259" key="10">
    <source>
        <dbReference type="PROSITE" id="PS51918"/>
    </source>
</evidence>
<dbReference type="GO" id="GO:0003824">
    <property type="term" value="F:catalytic activity"/>
    <property type="evidence" value="ECO:0007669"/>
    <property type="project" value="InterPro"/>
</dbReference>
<dbReference type="CDD" id="cd01335">
    <property type="entry name" value="Radical_SAM"/>
    <property type="match status" value="1"/>
</dbReference>
<dbReference type="SUPFAM" id="SSF52242">
    <property type="entry name" value="Cobalamin (vitamin B12)-binding domain"/>
    <property type="match status" value="1"/>
</dbReference>
<keyword evidence="4" id="KW-0949">S-adenosyl-L-methionine</keyword>
<evidence type="ECO:0000256" key="1">
    <source>
        <dbReference type="ARBA" id="ARBA00001966"/>
    </source>
</evidence>
<dbReference type="PANTHER" id="PTHR43409">
    <property type="entry name" value="ANAEROBIC MAGNESIUM-PROTOPORPHYRIN IX MONOMETHYL ESTER CYCLASE-RELATED"/>
    <property type="match status" value="1"/>
</dbReference>
<proteinExistence type="predicted"/>
<feature type="domain" description="B12-binding" evidence="9">
    <location>
        <begin position="55"/>
        <end position="131"/>
    </location>
</feature>
<dbReference type="InterPro" id="IPR006638">
    <property type="entry name" value="Elp3/MiaA/NifB-like_rSAM"/>
</dbReference>
<evidence type="ECO:0000259" key="9">
    <source>
        <dbReference type="PROSITE" id="PS51332"/>
    </source>
</evidence>
<dbReference type="InterPro" id="IPR058240">
    <property type="entry name" value="rSAM_sf"/>
</dbReference>
<accession>A0A1W2AGD7</accession>
<dbReference type="Gene3D" id="3.80.30.20">
    <property type="entry name" value="tm_1862 like domain"/>
    <property type="match status" value="1"/>
</dbReference>
<keyword evidence="8" id="KW-0472">Membrane</keyword>
<dbReference type="SUPFAM" id="SSF102114">
    <property type="entry name" value="Radical SAM enzymes"/>
    <property type="match status" value="1"/>
</dbReference>
<dbReference type="InterPro" id="IPR034466">
    <property type="entry name" value="Methyltransferase_Class_B"/>
</dbReference>
<dbReference type="EMBL" id="FWXW01000004">
    <property type="protein sequence ID" value="SMC59765.1"/>
    <property type="molecule type" value="Genomic_DNA"/>
</dbReference>
<keyword evidence="12" id="KW-1185">Reference proteome</keyword>
<sequence>MRILLIQPMMNMRPMDTRLKTRMSPSLALLTLLRLTPEGNEVILINENLQPLDFDNPADLVGITVTLDVMPRACRIAEEFQRRGIPVVAGGIHITACPEECLPHFDAVCVGPAERVWARMVQDAAGKQLNRIYRDMENFRGEELASPLYGGIDTSPYLYSNVITTSHGCPNRCDFCYNSCKNRLYVRRPIPDVLSDIKDLKTRHILFIDDNFIGDASYTRLLLQELRGMNLKWSAAVTTKILDFPELLDLMEKTGCQSLFIGFETLNNSALQGVHKDNRFERYEALIKAIHDRGIMINASLVFGLDGDGPEVFPRTLDWLVKNRIETMTAHILTPYPGTELYRRMEAEGRITQRDLSQYNTAHVVFAPRDMTAEELYNGYLWMYRRFYAFRSILRRMPQMKKQRMSYLLFNLLYRKFGRLTAILAWLVSMGALGRWAARLSYRIR</sequence>
<keyword evidence="7" id="KW-0411">Iron-sulfur</keyword>
<keyword evidence="8" id="KW-0812">Transmembrane</keyword>
<evidence type="ECO:0000313" key="11">
    <source>
        <dbReference type="EMBL" id="SMC59765.1"/>
    </source>
</evidence>
<dbReference type="Pfam" id="PF02310">
    <property type="entry name" value="B12-binding"/>
    <property type="match status" value="1"/>
</dbReference>
<dbReference type="GO" id="GO:0005829">
    <property type="term" value="C:cytosol"/>
    <property type="evidence" value="ECO:0007669"/>
    <property type="project" value="TreeGrafter"/>
</dbReference>
<keyword evidence="8" id="KW-1133">Transmembrane helix</keyword>
<dbReference type="InterPro" id="IPR007197">
    <property type="entry name" value="rSAM"/>
</dbReference>
<feature type="transmembrane region" description="Helical" evidence="8">
    <location>
        <begin position="417"/>
        <end position="438"/>
    </location>
</feature>
<dbReference type="SFLD" id="SFLDG01082">
    <property type="entry name" value="B12-binding_domain_containing"/>
    <property type="match status" value="1"/>
</dbReference>
<evidence type="ECO:0000256" key="4">
    <source>
        <dbReference type="ARBA" id="ARBA00022691"/>
    </source>
</evidence>
<evidence type="ECO:0000256" key="5">
    <source>
        <dbReference type="ARBA" id="ARBA00022723"/>
    </source>
</evidence>
<evidence type="ECO:0000256" key="3">
    <source>
        <dbReference type="ARBA" id="ARBA00022679"/>
    </source>
</evidence>
<comment type="cofactor">
    <cofactor evidence="1">
        <name>[4Fe-4S] cluster</name>
        <dbReference type="ChEBI" id="CHEBI:49883"/>
    </cofactor>
</comment>
<keyword evidence="5" id="KW-0479">Metal-binding</keyword>
<name>A0A1W2AGD7_9FIRM</name>
<dbReference type="SMART" id="SM00729">
    <property type="entry name" value="Elp3"/>
    <property type="match status" value="1"/>
</dbReference>
<keyword evidence="3" id="KW-0808">Transferase</keyword>
<evidence type="ECO:0000256" key="2">
    <source>
        <dbReference type="ARBA" id="ARBA00022603"/>
    </source>
</evidence>
<keyword evidence="2" id="KW-0489">Methyltransferase</keyword>
<dbReference type="GO" id="GO:0051539">
    <property type="term" value="F:4 iron, 4 sulfur cluster binding"/>
    <property type="evidence" value="ECO:0007669"/>
    <property type="project" value="UniProtKB-KW"/>
</dbReference>
<dbReference type="Gene3D" id="3.40.50.280">
    <property type="entry name" value="Cobalamin-binding domain"/>
    <property type="match status" value="1"/>
</dbReference>
<dbReference type="SFLD" id="SFLDS00029">
    <property type="entry name" value="Radical_SAM"/>
    <property type="match status" value="1"/>
</dbReference>
<dbReference type="STRING" id="1122930.SAMN02745168_1704"/>
<dbReference type="RefSeq" id="WP_084234403.1">
    <property type="nucleotide sequence ID" value="NZ_FWXW01000004.1"/>
</dbReference>
<evidence type="ECO:0000256" key="7">
    <source>
        <dbReference type="ARBA" id="ARBA00023014"/>
    </source>
</evidence>
<dbReference type="PANTHER" id="PTHR43409:SF7">
    <property type="entry name" value="BLL1977 PROTEIN"/>
    <property type="match status" value="1"/>
</dbReference>
<reference evidence="11 12" key="1">
    <citation type="submission" date="2017-04" db="EMBL/GenBank/DDBJ databases">
        <authorList>
            <person name="Afonso C.L."/>
            <person name="Miller P.J."/>
            <person name="Scott M.A."/>
            <person name="Spackman E."/>
            <person name="Goraichik I."/>
            <person name="Dimitrov K.M."/>
            <person name="Suarez D.L."/>
            <person name="Swayne D.E."/>
        </authorList>
    </citation>
    <scope>NUCLEOTIDE SEQUENCE [LARGE SCALE GENOMIC DNA]</scope>
    <source>
        <strain evidence="11 12">DSM 12816</strain>
    </source>
</reference>
<gene>
    <name evidence="11" type="ORF">SAMN02745168_1704</name>
</gene>
<dbReference type="Pfam" id="PF04055">
    <property type="entry name" value="Radical_SAM"/>
    <property type="match status" value="1"/>
</dbReference>
<dbReference type="PROSITE" id="PS51918">
    <property type="entry name" value="RADICAL_SAM"/>
    <property type="match status" value="1"/>
</dbReference>
<dbReference type="InterPro" id="IPR036724">
    <property type="entry name" value="Cobalamin-bd_sf"/>
</dbReference>
<evidence type="ECO:0000256" key="6">
    <source>
        <dbReference type="ARBA" id="ARBA00023004"/>
    </source>
</evidence>
<dbReference type="InterPro" id="IPR051198">
    <property type="entry name" value="BchE-like"/>
</dbReference>
<evidence type="ECO:0000313" key="12">
    <source>
        <dbReference type="Proteomes" id="UP000192790"/>
    </source>
</evidence>
<dbReference type="InterPro" id="IPR023404">
    <property type="entry name" value="rSAM_horseshoe"/>
</dbReference>
<dbReference type="SFLD" id="SFLDG01123">
    <property type="entry name" value="methyltransferase_(Class_B)"/>
    <property type="match status" value="1"/>
</dbReference>
<dbReference type="GO" id="GO:0031419">
    <property type="term" value="F:cobalamin binding"/>
    <property type="evidence" value="ECO:0007669"/>
    <property type="project" value="InterPro"/>
</dbReference>
<dbReference type="AlphaFoldDB" id="A0A1W2AGD7"/>
<keyword evidence="6" id="KW-0408">Iron</keyword>
<dbReference type="PROSITE" id="PS51332">
    <property type="entry name" value="B12_BINDING"/>
    <property type="match status" value="1"/>
</dbReference>
<dbReference type="OrthoDB" id="9801424at2"/>
<organism evidence="11 12">
    <name type="scientific">Papillibacter cinnamivorans DSM 12816</name>
    <dbReference type="NCBI Taxonomy" id="1122930"/>
    <lineage>
        <taxon>Bacteria</taxon>
        <taxon>Bacillati</taxon>
        <taxon>Bacillota</taxon>
        <taxon>Clostridia</taxon>
        <taxon>Eubacteriales</taxon>
        <taxon>Oscillospiraceae</taxon>
        <taxon>Papillibacter</taxon>
    </lineage>
</organism>
<dbReference type="InterPro" id="IPR025274">
    <property type="entry name" value="DUF4070"/>
</dbReference>
<protein>
    <submittedName>
        <fullName evidence="11">Radical SAM superfamily enzyme YgiQ, UPF0313 family</fullName>
    </submittedName>
</protein>